<comment type="similarity">
    <text evidence="2">Belongs to the uracil-DNA glycosylase (UDG) superfamily. Type 4 (UDGa) family.</text>
</comment>
<name>A0A1G2MLA9_9BACT</name>
<keyword evidence="8" id="KW-0378">Hydrolase</keyword>
<reference evidence="13 14" key="1">
    <citation type="journal article" date="2016" name="Nat. Commun.">
        <title>Thousands of microbial genomes shed light on interconnected biogeochemical processes in an aquifer system.</title>
        <authorList>
            <person name="Anantharaman K."/>
            <person name="Brown C.T."/>
            <person name="Hug L.A."/>
            <person name="Sharon I."/>
            <person name="Castelle C.J."/>
            <person name="Probst A.J."/>
            <person name="Thomas B.C."/>
            <person name="Singh A."/>
            <person name="Wilkins M.J."/>
            <person name="Karaoz U."/>
            <person name="Brodie E.L."/>
            <person name="Williams K.H."/>
            <person name="Hubbard S.S."/>
            <person name="Banfield J.F."/>
        </authorList>
    </citation>
    <scope>NUCLEOTIDE SEQUENCE [LARGE SCALE GENOMIC DNA]</scope>
</reference>
<dbReference type="SUPFAM" id="SSF52141">
    <property type="entry name" value="Uracil-DNA glycosylase-like"/>
    <property type="match status" value="1"/>
</dbReference>
<organism evidence="13 14">
    <name type="scientific">Candidatus Taylorbacteria bacterium RIFCSPHIGHO2_02_FULL_44_12</name>
    <dbReference type="NCBI Taxonomy" id="1802308"/>
    <lineage>
        <taxon>Bacteria</taxon>
        <taxon>Candidatus Tayloriibacteriota</taxon>
    </lineage>
</organism>
<gene>
    <name evidence="13" type="ORF">A3D50_02155</name>
</gene>
<sequence>MSKNDEMKKIRDEVLALNVSPLYSCRQTNHYYPVIGEGNHDAAIIFVGEAPGKTEAETGKPFCGAAGKFLTELVESIGLKREQVYITNIVKDRPPENRDPTPEEIKLYGPFLDRQIDIIKPRVIATLGRHSMGYIMKKFDLELELETISRIHGKIFESYHNDRPLSIITLYHPAAALYNGSMRDVLKKDFEILKKFV</sequence>
<evidence type="ECO:0000256" key="7">
    <source>
        <dbReference type="ARBA" id="ARBA00022763"/>
    </source>
</evidence>
<feature type="domain" description="Uracil-DNA glycosylase-like" evidence="12">
    <location>
        <begin position="35"/>
        <end position="191"/>
    </location>
</feature>
<dbReference type="EC" id="3.2.2.27" evidence="3"/>
<comment type="catalytic activity">
    <reaction evidence="1">
        <text>Hydrolyzes single-stranded DNA or mismatched double-stranded DNA and polynucleotides, releasing free uracil.</text>
        <dbReference type="EC" id="3.2.2.27"/>
    </reaction>
</comment>
<dbReference type="PANTHER" id="PTHR33693:SF1">
    <property type="entry name" value="TYPE-4 URACIL-DNA GLYCOSYLASE"/>
    <property type="match status" value="1"/>
</dbReference>
<dbReference type="STRING" id="1802308.A3D50_02155"/>
<dbReference type="GO" id="GO:0006281">
    <property type="term" value="P:DNA repair"/>
    <property type="evidence" value="ECO:0007669"/>
    <property type="project" value="UniProtKB-KW"/>
</dbReference>
<evidence type="ECO:0000256" key="6">
    <source>
        <dbReference type="ARBA" id="ARBA00022723"/>
    </source>
</evidence>
<keyword evidence="6" id="KW-0479">Metal-binding</keyword>
<dbReference type="InterPro" id="IPR005122">
    <property type="entry name" value="Uracil-DNA_glycosylase-like"/>
</dbReference>
<dbReference type="EMBL" id="MHRM01000014">
    <property type="protein sequence ID" value="OHA23989.1"/>
    <property type="molecule type" value="Genomic_DNA"/>
</dbReference>
<dbReference type="GO" id="GO:0051539">
    <property type="term" value="F:4 iron, 4 sulfur cluster binding"/>
    <property type="evidence" value="ECO:0007669"/>
    <property type="project" value="UniProtKB-KW"/>
</dbReference>
<protein>
    <recommendedName>
        <fullName evidence="4">Type-4 uracil-DNA glycosylase</fullName>
        <ecNumber evidence="3">3.2.2.27</ecNumber>
    </recommendedName>
</protein>
<keyword evidence="10" id="KW-0411">Iron-sulfur</keyword>
<evidence type="ECO:0000259" key="12">
    <source>
        <dbReference type="SMART" id="SM00986"/>
    </source>
</evidence>
<evidence type="ECO:0000256" key="10">
    <source>
        <dbReference type="ARBA" id="ARBA00023014"/>
    </source>
</evidence>
<evidence type="ECO:0000256" key="2">
    <source>
        <dbReference type="ARBA" id="ARBA00006521"/>
    </source>
</evidence>
<dbReference type="InterPro" id="IPR051536">
    <property type="entry name" value="UDG_Type-4/5"/>
</dbReference>
<dbReference type="SMART" id="SM00987">
    <property type="entry name" value="UreE_C"/>
    <property type="match status" value="1"/>
</dbReference>
<dbReference type="GO" id="GO:0004844">
    <property type="term" value="F:uracil DNA N-glycosylase activity"/>
    <property type="evidence" value="ECO:0007669"/>
    <property type="project" value="UniProtKB-EC"/>
</dbReference>
<keyword evidence="9" id="KW-0408">Iron</keyword>
<evidence type="ECO:0000256" key="4">
    <source>
        <dbReference type="ARBA" id="ARBA00019403"/>
    </source>
</evidence>
<keyword evidence="11" id="KW-0234">DNA repair</keyword>
<accession>A0A1G2MLA9</accession>
<dbReference type="SMART" id="SM00986">
    <property type="entry name" value="UDG"/>
    <property type="match status" value="1"/>
</dbReference>
<dbReference type="GO" id="GO:0046872">
    <property type="term" value="F:metal ion binding"/>
    <property type="evidence" value="ECO:0007669"/>
    <property type="project" value="UniProtKB-KW"/>
</dbReference>
<dbReference type="PANTHER" id="PTHR33693">
    <property type="entry name" value="TYPE-5 URACIL-DNA GLYCOSYLASE"/>
    <property type="match status" value="1"/>
</dbReference>
<dbReference type="CDD" id="cd10030">
    <property type="entry name" value="UDG-F4_TTUDGA_SPO1dp_like"/>
    <property type="match status" value="1"/>
</dbReference>
<dbReference type="InterPro" id="IPR036895">
    <property type="entry name" value="Uracil-DNA_glycosylase-like_sf"/>
</dbReference>
<evidence type="ECO:0000256" key="5">
    <source>
        <dbReference type="ARBA" id="ARBA00022485"/>
    </source>
</evidence>
<dbReference type="Proteomes" id="UP000178413">
    <property type="component" value="Unassembled WGS sequence"/>
</dbReference>
<dbReference type="Pfam" id="PF03167">
    <property type="entry name" value="UDG"/>
    <property type="match status" value="1"/>
</dbReference>
<dbReference type="AlphaFoldDB" id="A0A1G2MLA9"/>
<evidence type="ECO:0000256" key="1">
    <source>
        <dbReference type="ARBA" id="ARBA00001400"/>
    </source>
</evidence>
<dbReference type="NCBIfam" id="TIGR00758">
    <property type="entry name" value="UDG_fam4"/>
    <property type="match status" value="1"/>
</dbReference>
<keyword evidence="5" id="KW-0004">4Fe-4S</keyword>
<proteinExistence type="inferred from homology"/>
<comment type="caution">
    <text evidence="13">The sequence shown here is derived from an EMBL/GenBank/DDBJ whole genome shotgun (WGS) entry which is preliminary data.</text>
</comment>
<evidence type="ECO:0000256" key="11">
    <source>
        <dbReference type="ARBA" id="ARBA00023204"/>
    </source>
</evidence>
<keyword evidence="7" id="KW-0227">DNA damage</keyword>
<evidence type="ECO:0000256" key="8">
    <source>
        <dbReference type="ARBA" id="ARBA00022801"/>
    </source>
</evidence>
<dbReference type="Gene3D" id="3.40.470.10">
    <property type="entry name" value="Uracil-DNA glycosylase-like domain"/>
    <property type="match status" value="1"/>
</dbReference>
<evidence type="ECO:0000256" key="9">
    <source>
        <dbReference type="ARBA" id="ARBA00023004"/>
    </source>
</evidence>
<evidence type="ECO:0000313" key="13">
    <source>
        <dbReference type="EMBL" id="OHA23989.1"/>
    </source>
</evidence>
<dbReference type="InterPro" id="IPR005273">
    <property type="entry name" value="Ura-DNA_glyco_family4"/>
</dbReference>
<evidence type="ECO:0000256" key="3">
    <source>
        <dbReference type="ARBA" id="ARBA00012030"/>
    </source>
</evidence>
<evidence type="ECO:0000313" key="14">
    <source>
        <dbReference type="Proteomes" id="UP000178413"/>
    </source>
</evidence>